<keyword evidence="1" id="KW-1003">Cell membrane</keyword>
<keyword evidence="6" id="KW-0961">Cell wall biogenesis/degradation</keyword>
<dbReference type="PANTHER" id="PTHR30518">
    <property type="entry name" value="ENDOLYTIC MUREIN TRANSGLYCOSYLASE"/>
    <property type="match status" value="1"/>
</dbReference>
<evidence type="ECO:0000256" key="6">
    <source>
        <dbReference type="ARBA" id="ARBA00023316"/>
    </source>
</evidence>
<protein>
    <submittedName>
        <fullName evidence="8">Endolytic transglycosylase MltG</fullName>
    </submittedName>
</protein>
<evidence type="ECO:0000313" key="9">
    <source>
        <dbReference type="Proteomes" id="UP000824264"/>
    </source>
</evidence>
<dbReference type="GO" id="GO:0071555">
    <property type="term" value="P:cell wall organization"/>
    <property type="evidence" value="ECO:0007669"/>
    <property type="project" value="UniProtKB-KW"/>
</dbReference>
<evidence type="ECO:0000313" key="8">
    <source>
        <dbReference type="EMBL" id="HIW79125.1"/>
    </source>
</evidence>
<dbReference type="PANTHER" id="PTHR30518:SF2">
    <property type="entry name" value="ENDOLYTIC MUREIN TRANSGLYCOSYLASE"/>
    <property type="match status" value="1"/>
</dbReference>
<organism evidence="8 9">
    <name type="scientific">Candidatus Bilophila faecipullorum</name>
    <dbReference type="NCBI Taxonomy" id="2838482"/>
    <lineage>
        <taxon>Bacteria</taxon>
        <taxon>Pseudomonadati</taxon>
        <taxon>Thermodesulfobacteriota</taxon>
        <taxon>Desulfovibrionia</taxon>
        <taxon>Desulfovibrionales</taxon>
        <taxon>Desulfovibrionaceae</taxon>
        <taxon>Bilophila</taxon>
    </lineage>
</organism>
<dbReference type="NCBIfam" id="TIGR00247">
    <property type="entry name" value="endolytic transglycosylase MltG"/>
    <property type="match status" value="1"/>
</dbReference>
<comment type="caution">
    <text evidence="8">The sequence shown here is derived from an EMBL/GenBank/DDBJ whole genome shotgun (WGS) entry which is preliminary data.</text>
</comment>
<evidence type="ECO:0000256" key="2">
    <source>
        <dbReference type="ARBA" id="ARBA00022692"/>
    </source>
</evidence>
<accession>A0A9D1UAD6</accession>
<dbReference type="Proteomes" id="UP000824264">
    <property type="component" value="Unassembled WGS sequence"/>
</dbReference>
<keyword evidence="5" id="KW-0456">Lyase</keyword>
<dbReference type="HAMAP" id="MF_02065">
    <property type="entry name" value="MltG"/>
    <property type="match status" value="1"/>
</dbReference>
<dbReference type="CDD" id="cd08010">
    <property type="entry name" value="MltG_like"/>
    <property type="match status" value="1"/>
</dbReference>
<reference evidence="8" key="1">
    <citation type="journal article" date="2021" name="PeerJ">
        <title>Extensive microbial diversity within the chicken gut microbiome revealed by metagenomics and culture.</title>
        <authorList>
            <person name="Gilroy R."/>
            <person name="Ravi A."/>
            <person name="Getino M."/>
            <person name="Pursley I."/>
            <person name="Horton D.L."/>
            <person name="Alikhan N.F."/>
            <person name="Baker D."/>
            <person name="Gharbi K."/>
            <person name="Hall N."/>
            <person name="Watson M."/>
            <person name="Adriaenssens E.M."/>
            <person name="Foster-Nyarko E."/>
            <person name="Jarju S."/>
            <person name="Secka A."/>
            <person name="Antonio M."/>
            <person name="Oren A."/>
            <person name="Chaudhuri R.R."/>
            <person name="La Ragione R."/>
            <person name="Hildebrand F."/>
            <person name="Pallen M.J."/>
        </authorList>
    </citation>
    <scope>NUCLEOTIDE SEQUENCE</scope>
    <source>
        <strain evidence="8">ChiSxjej5B17-1746</strain>
    </source>
</reference>
<dbReference type="EMBL" id="DXGI01000318">
    <property type="protein sequence ID" value="HIW79125.1"/>
    <property type="molecule type" value="Genomic_DNA"/>
</dbReference>
<dbReference type="Pfam" id="PF02618">
    <property type="entry name" value="YceG"/>
    <property type="match status" value="1"/>
</dbReference>
<proteinExistence type="inferred from homology"/>
<dbReference type="GO" id="GO:0016829">
    <property type="term" value="F:lyase activity"/>
    <property type="evidence" value="ECO:0007669"/>
    <property type="project" value="UniProtKB-KW"/>
</dbReference>
<gene>
    <name evidence="8" type="primary">mltG</name>
    <name evidence="8" type="ORF">H9874_08285</name>
</gene>
<evidence type="ECO:0000256" key="4">
    <source>
        <dbReference type="ARBA" id="ARBA00023136"/>
    </source>
</evidence>
<reference evidence="8" key="2">
    <citation type="submission" date="2021-04" db="EMBL/GenBank/DDBJ databases">
        <authorList>
            <person name="Gilroy R."/>
        </authorList>
    </citation>
    <scope>NUCLEOTIDE SEQUENCE</scope>
    <source>
        <strain evidence="8">ChiSxjej5B17-1746</strain>
    </source>
</reference>
<name>A0A9D1UAD6_9BACT</name>
<feature type="non-terminal residue" evidence="8">
    <location>
        <position position="367"/>
    </location>
</feature>
<sequence>MLSGEAERDAPPPALPPRPRRTLLRWLGAFLLLLLLACGAAGWLAYDFLHSPGSDPAVSAPRDIEVAVLPGATFGTLTPDLVRLGAVRDNDKFLLLLRWMRYRNLPHALKPGRFRLNTGWTPQRVIDQLVNGSPLLDRVTIPEGLPWWETGKRLEAAKMVRFEDFAKVIRDPAFLRHWGIPFDSAEGFLFPDTYLIMRPLELNEKTAKSVVGRLIDNFWRRTAPLWPDGRRPGPSGYAEVRRLVTLASIVERETAVAAERPRVAGVYANRLRIGMLLQADPTTAYGLGEGFDGNLRRRHLDDADNPYNTYKRPGLPPGPICSPGLACLRAAAQPEAHSYLYFVARGEDGSHVFSSNLTDHNRAVRAY</sequence>
<keyword evidence="4 7" id="KW-0472">Membrane</keyword>
<dbReference type="Gene3D" id="3.30.1490.480">
    <property type="entry name" value="Endolytic murein transglycosylase"/>
    <property type="match status" value="1"/>
</dbReference>
<evidence type="ECO:0000256" key="5">
    <source>
        <dbReference type="ARBA" id="ARBA00023239"/>
    </source>
</evidence>
<evidence type="ECO:0000256" key="7">
    <source>
        <dbReference type="SAM" id="Phobius"/>
    </source>
</evidence>
<evidence type="ECO:0000256" key="3">
    <source>
        <dbReference type="ARBA" id="ARBA00022989"/>
    </source>
</evidence>
<keyword evidence="3 7" id="KW-1133">Transmembrane helix</keyword>
<dbReference type="InterPro" id="IPR003770">
    <property type="entry name" value="MLTG-like"/>
</dbReference>
<dbReference type="Gene3D" id="3.30.160.60">
    <property type="entry name" value="Classic Zinc Finger"/>
    <property type="match status" value="1"/>
</dbReference>
<evidence type="ECO:0000256" key="1">
    <source>
        <dbReference type="ARBA" id="ARBA00022475"/>
    </source>
</evidence>
<dbReference type="AlphaFoldDB" id="A0A9D1UAD6"/>
<feature type="transmembrane region" description="Helical" evidence="7">
    <location>
        <begin position="23"/>
        <end position="46"/>
    </location>
</feature>
<keyword evidence="2 7" id="KW-0812">Transmembrane</keyword>